<protein>
    <submittedName>
        <fullName evidence="4">Putative pyruvate-flavodoxin oxidoreductase</fullName>
    </submittedName>
</protein>
<keyword evidence="3" id="KW-0812">Transmembrane</keyword>
<keyword evidence="5" id="KW-1185">Reference proteome</keyword>
<organism evidence="4 5">
    <name type="scientific">Symbiodinium microadriaticum</name>
    <name type="common">Dinoflagellate</name>
    <name type="synonym">Zooxanthella microadriatica</name>
    <dbReference type="NCBI Taxonomy" id="2951"/>
    <lineage>
        <taxon>Eukaryota</taxon>
        <taxon>Sar</taxon>
        <taxon>Alveolata</taxon>
        <taxon>Dinophyceae</taxon>
        <taxon>Suessiales</taxon>
        <taxon>Symbiodiniaceae</taxon>
        <taxon>Symbiodinium</taxon>
    </lineage>
</organism>
<dbReference type="InterPro" id="IPR002869">
    <property type="entry name" value="Pyrv_flavodox_OxRed_cen"/>
</dbReference>
<keyword evidence="4" id="KW-0670">Pyruvate</keyword>
<gene>
    <name evidence="4" type="primary">nifJ</name>
    <name evidence="4" type="ORF">AK812_SmicGene45667</name>
</gene>
<sequence>MSCDVDASSPSTGTAAAGSPVGASAKLTLFGLLCGLLCLGWQSLVLSGARWLESLLATCGVLTVVFPALWGAFFRNFGCGGWGGFLDADRGVNRRTGSRGQFSARPRALSVLLLFVLFQGCEAGRLHGYRFRQDGLLLSASWLAISAENARSASAPQEAAPMVQIVASHCEPFSSAPYSALLAQLQDVVLRGHRRASVLMRALRCDWARLSPLAGRRVGEASHPGPAGLKANWRKQSGLAQPISKGEIAKMCRSNFTEFLEQWAAHQPPQRGSWDDWRKWPRGPDQDYADWRASDAEWHGDHGCGSCVASAKARWKKRRGKADTPGTWRLDERVWKADKDEERATDLSLRLWSSRSRLFHCLFFVLPLVVRASFDKAFGEDHWEDIVRKPSHFARLWTGASGVAQAGVIDAFGFQRSGTRITGMLRLRTSDAASRLWKCSGQLANGTRWFIDLVGDAEDLTFAQDVGVQWLPWTSDETYGDYMARAAAKAGLGLVLGRGIGVRMNRSDPSYQRPSVMWRMRSIPSHFMMTDVKELAEAMGFEAVVMSTRHRTRRGHDWCFRAVRGDALQIVSQTVQWDPDDPSTSEVVVLKESARRGTRMSAGEAIAEPRTVTFNDALAVARGPGAPKRAARKARAVDERRAPSVPDGPGESMTVDSEGRAPGDQWGPPGEWLTNDGQGNCLVLALSQLDLGGRERTHRQLRRFIVAAFQEYRSDLEPLWQKAGRFNTIGRFPHDGHAFSWSPLPLSTSSELELDLDKLSAYHLYPLRCDLAETRQRVSRDIEKGAVMPYEEAVEMLKKSIKKMYGKKGDKVVKMNIDGVDASIAGIVECEVPAAWASLAVDTE</sequence>
<dbReference type="GO" id="GO:0016491">
    <property type="term" value="F:oxidoreductase activity"/>
    <property type="evidence" value="ECO:0007669"/>
    <property type="project" value="UniProtKB-KW"/>
</dbReference>
<evidence type="ECO:0000256" key="1">
    <source>
        <dbReference type="ARBA" id="ARBA00023002"/>
    </source>
</evidence>
<keyword evidence="3" id="KW-0472">Membrane</keyword>
<dbReference type="EMBL" id="LSRX01003308">
    <property type="protein sequence ID" value="OLP74714.1"/>
    <property type="molecule type" value="Genomic_DNA"/>
</dbReference>
<comment type="caution">
    <text evidence="4">The sequence shown here is derived from an EMBL/GenBank/DDBJ whole genome shotgun (WGS) entry which is preliminary data.</text>
</comment>
<proteinExistence type="predicted"/>
<accession>A0A1Q9BVP8</accession>
<evidence type="ECO:0000256" key="3">
    <source>
        <dbReference type="SAM" id="Phobius"/>
    </source>
</evidence>
<feature type="region of interest" description="Disordered" evidence="2">
    <location>
        <begin position="623"/>
        <end position="663"/>
    </location>
</feature>
<dbReference type="AlphaFoldDB" id="A0A1Q9BVP8"/>
<dbReference type="Proteomes" id="UP000186817">
    <property type="component" value="Unassembled WGS sequence"/>
</dbReference>
<evidence type="ECO:0000256" key="2">
    <source>
        <dbReference type="SAM" id="MobiDB-lite"/>
    </source>
</evidence>
<name>A0A1Q9BVP8_SYMMI</name>
<dbReference type="Gene3D" id="3.40.920.10">
    <property type="entry name" value="Pyruvate-ferredoxin oxidoreductase, PFOR, domain III"/>
    <property type="match status" value="1"/>
</dbReference>
<feature type="non-terminal residue" evidence="4">
    <location>
        <position position="844"/>
    </location>
</feature>
<evidence type="ECO:0000313" key="4">
    <source>
        <dbReference type="EMBL" id="OLP74714.1"/>
    </source>
</evidence>
<feature type="transmembrane region" description="Helical" evidence="3">
    <location>
        <begin position="27"/>
        <end position="47"/>
    </location>
</feature>
<keyword evidence="1" id="KW-0560">Oxidoreductase</keyword>
<keyword evidence="3" id="KW-1133">Transmembrane helix</keyword>
<dbReference type="SUPFAM" id="SSF53323">
    <property type="entry name" value="Pyruvate-ferredoxin oxidoreductase, PFOR, domain III"/>
    <property type="match status" value="1"/>
</dbReference>
<dbReference type="OrthoDB" id="420281at2759"/>
<feature type="transmembrane region" description="Helical" evidence="3">
    <location>
        <begin position="54"/>
        <end position="73"/>
    </location>
</feature>
<reference evidence="4 5" key="1">
    <citation type="submission" date="2016-02" db="EMBL/GenBank/DDBJ databases">
        <title>Genome analysis of coral dinoflagellate symbionts highlights evolutionary adaptations to a symbiotic lifestyle.</title>
        <authorList>
            <person name="Aranda M."/>
            <person name="Li Y."/>
            <person name="Liew Y.J."/>
            <person name="Baumgarten S."/>
            <person name="Simakov O."/>
            <person name="Wilson M."/>
            <person name="Piel J."/>
            <person name="Ashoor H."/>
            <person name="Bougouffa S."/>
            <person name="Bajic V.B."/>
            <person name="Ryu T."/>
            <person name="Ravasi T."/>
            <person name="Bayer T."/>
            <person name="Micklem G."/>
            <person name="Kim H."/>
            <person name="Bhak J."/>
            <person name="Lajeunesse T.C."/>
            <person name="Voolstra C.R."/>
        </authorList>
    </citation>
    <scope>NUCLEOTIDE SEQUENCE [LARGE SCALE GENOMIC DNA]</scope>
    <source>
        <strain evidence="4 5">CCMP2467</strain>
    </source>
</reference>
<evidence type="ECO:0000313" key="5">
    <source>
        <dbReference type="Proteomes" id="UP000186817"/>
    </source>
</evidence>